<name>A0ABD3MCF9_9STRA</name>
<organism evidence="2 3">
    <name type="scientific">Discostella pseudostelligera</name>
    <dbReference type="NCBI Taxonomy" id="259834"/>
    <lineage>
        <taxon>Eukaryota</taxon>
        <taxon>Sar</taxon>
        <taxon>Stramenopiles</taxon>
        <taxon>Ochrophyta</taxon>
        <taxon>Bacillariophyta</taxon>
        <taxon>Coscinodiscophyceae</taxon>
        <taxon>Thalassiosirophycidae</taxon>
        <taxon>Stephanodiscales</taxon>
        <taxon>Stephanodiscaceae</taxon>
        <taxon>Discostella</taxon>
    </lineage>
</organism>
<feature type="domain" description="SAP" evidence="1">
    <location>
        <begin position="140"/>
        <end position="174"/>
    </location>
</feature>
<dbReference type="InterPro" id="IPR003034">
    <property type="entry name" value="SAP_dom"/>
</dbReference>
<reference evidence="2 3" key="1">
    <citation type="submission" date="2024-10" db="EMBL/GenBank/DDBJ databases">
        <title>Updated reference genomes for cyclostephanoid diatoms.</title>
        <authorList>
            <person name="Roberts W.R."/>
            <person name="Alverson A.J."/>
        </authorList>
    </citation>
    <scope>NUCLEOTIDE SEQUENCE [LARGE SCALE GENOMIC DNA]</scope>
    <source>
        <strain evidence="2 3">AJA232-27</strain>
    </source>
</reference>
<dbReference type="PROSITE" id="PS50800">
    <property type="entry name" value="SAP"/>
    <property type="match status" value="1"/>
</dbReference>
<gene>
    <name evidence="2" type="ORF">ACHAWU_001296</name>
</gene>
<dbReference type="PANTHER" id="PTHR24413">
    <property type="entry name" value="SPECKLE-TYPE POZ PROTEIN"/>
    <property type="match status" value="1"/>
</dbReference>
<dbReference type="Proteomes" id="UP001530293">
    <property type="component" value="Unassembled WGS sequence"/>
</dbReference>
<evidence type="ECO:0000313" key="3">
    <source>
        <dbReference type="Proteomes" id="UP001530293"/>
    </source>
</evidence>
<dbReference type="Gene3D" id="1.25.40.420">
    <property type="match status" value="1"/>
</dbReference>
<sequence length="174" mass="19360">MSDKSPSLIELPDISPKTFMALLLYIYGYKLPDLGNDISQIRRVLEAADKYGVTNLKLEAEVCYASSLSLTLENVLEHLSFAEAKNCAYLKEKAVDFIIRNTTEIIKRKTITTTSEGPSMSDILAAVARSQDEKKAEKELCAMSINELRHRAHEKGLDVDGSREMLVSTLESST</sequence>
<protein>
    <recommendedName>
        <fullName evidence="1">SAP domain-containing protein</fullName>
    </recommendedName>
</protein>
<dbReference type="Gene3D" id="3.30.710.10">
    <property type="entry name" value="Potassium Channel Kv1.1, Chain A"/>
    <property type="match status" value="1"/>
</dbReference>
<dbReference type="EMBL" id="JALLBG020000147">
    <property type="protein sequence ID" value="KAL3761780.1"/>
    <property type="molecule type" value="Genomic_DNA"/>
</dbReference>
<evidence type="ECO:0000313" key="2">
    <source>
        <dbReference type="EMBL" id="KAL3761780.1"/>
    </source>
</evidence>
<comment type="caution">
    <text evidence="2">The sequence shown here is derived from an EMBL/GenBank/DDBJ whole genome shotgun (WGS) entry which is preliminary data.</text>
</comment>
<dbReference type="CDD" id="cd14733">
    <property type="entry name" value="BACK"/>
    <property type="match status" value="1"/>
</dbReference>
<evidence type="ECO:0000259" key="1">
    <source>
        <dbReference type="PROSITE" id="PS50800"/>
    </source>
</evidence>
<dbReference type="InterPro" id="IPR011333">
    <property type="entry name" value="SKP1/BTB/POZ_sf"/>
</dbReference>
<dbReference type="SUPFAM" id="SSF54695">
    <property type="entry name" value="POZ domain"/>
    <property type="match status" value="1"/>
</dbReference>
<dbReference type="CDD" id="cd18186">
    <property type="entry name" value="BTB_POZ_ZBTB_KLHL-like"/>
    <property type="match status" value="1"/>
</dbReference>
<accession>A0ABD3MCF9</accession>
<dbReference type="InterPro" id="IPR000210">
    <property type="entry name" value="BTB/POZ_dom"/>
</dbReference>
<dbReference type="Pfam" id="PF00651">
    <property type="entry name" value="BTB"/>
    <property type="match status" value="1"/>
</dbReference>
<proteinExistence type="predicted"/>
<keyword evidence="3" id="KW-1185">Reference proteome</keyword>
<dbReference type="AlphaFoldDB" id="A0ABD3MCF9"/>